<evidence type="ECO:0000313" key="2">
    <source>
        <dbReference type="EMBL" id="TKW36418.1"/>
    </source>
</evidence>
<dbReference type="EMBL" id="CM016553">
    <property type="protein sequence ID" value="TKW36418.1"/>
    <property type="molecule type" value="Genomic_DNA"/>
</dbReference>
<dbReference type="Gramene" id="TKW36418">
    <property type="protein sequence ID" value="TKW36418"/>
    <property type="gene ID" value="SEVIR_2G439100v2"/>
</dbReference>
<feature type="region of interest" description="Disordered" evidence="1">
    <location>
        <begin position="57"/>
        <end position="81"/>
    </location>
</feature>
<organism evidence="2 3">
    <name type="scientific">Setaria viridis</name>
    <name type="common">Green bristlegrass</name>
    <name type="synonym">Setaria italica subsp. viridis</name>
    <dbReference type="NCBI Taxonomy" id="4556"/>
    <lineage>
        <taxon>Eukaryota</taxon>
        <taxon>Viridiplantae</taxon>
        <taxon>Streptophyta</taxon>
        <taxon>Embryophyta</taxon>
        <taxon>Tracheophyta</taxon>
        <taxon>Spermatophyta</taxon>
        <taxon>Magnoliopsida</taxon>
        <taxon>Liliopsida</taxon>
        <taxon>Poales</taxon>
        <taxon>Poaceae</taxon>
        <taxon>PACMAD clade</taxon>
        <taxon>Panicoideae</taxon>
        <taxon>Panicodae</taxon>
        <taxon>Paniceae</taxon>
        <taxon>Cenchrinae</taxon>
        <taxon>Setaria</taxon>
    </lineage>
</organism>
<proteinExistence type="predicted"/>
<evidence type="ECO:0000256" key="1">
    <source>
        <dbReference type="SAM" id="MobiDB-lite"/>
    </source>
</evidence>
<protein>
    <submittedName>
        <fullName evidence="2">Uncharacterized protein</fullName>
    </submittedName>
</protein>
<dbReference type="Proteomes" id="UP000298652">
    <property type="component" value="Chromosome 2"/>
</dbReference>
<sequence>MEQGPTCKCPIVLFAELFLPFPNPSSSLPPPEPRSPFSMVPPPQQPWLGVSVHVVAGGSSSSSSSSSLFASCSSSRRSRPLTTAPALPRLRVVEEDRFHHTPASSTWASIRLFVVADSLDGMIRVAIVIGVLYLH</sequence>
<evidence type="ECO:0000313" key="3">
    <source>
        <dbReference type="Proteomes" id="UP000298652"/>
    </source>
</evidence>
<dbReference type="AlphaFoldDB" id="A0A4U6W1W8"/>
<keyword evidence="3" id="KW-1185">Reference proteome</keyword>
<feature type="compositionally biased region" description="Low complexity" evidence="1">
    <location>
        <begin position="59"/>
        <end position="75"/>
    </location>
</feature>
<gene>
    <name evidence="2" type="ORF">SEVIR_2G439100v2</name>
</gene>
<reference evidence="2" key="1">
    <citation type="submission" date="2019-03" db="EMBL/GenBank/DDBJ databases">
        <title>WGS assembly of Setaria viridis.</title>
        <authorList>
            <person name="Huang P."/>
            <person name="Jenkins J."/>
            <person name="Grimwood J."/>
            <person name="Barry K."/>
            <person name="Healey A."/>
            <person name="Mamidi S."/>
            <person name="Sreedasyam A."/>
            <person name="Shu S."/>
            <person name="Feldman M."/>
            <person name="Wu J."/>
            <person name="Yu Y."/>
            <person name="Chen C."/>
            <person name="Johnson J."/>
            <person name="Rokhsar D."/>
            <person name="Baxter I."/>
            <person name="Schmutz J."/>
            <person name="Brutnell T."/>
            <person name="Kellogg E."/>
        </authorList>
    </citation>
    <scope>NUCLEOTIDE SEQUENCE [LARGE SCALE GENOMIC DNA]</scope>
</reference>
<accession>A0A4U6W1W8</accession>
<name>A0A4U6W1W8_SETVI</name>